<dbReference type="InterPro" id="IPR000917">
    <property type="entry name" value="Sulfatase_N"/>
</dbReference>
<feature type="domain" description="Sulfatase N-terminal" evidence="3">
    <location>
        <begin position="176"/>
        <end position="436"/>
    </location>
</feature>
<dbReference type="Pfam" id="PF00884">
    <property type="entry name" value="Sulfatase"/>
    <property type="match status" value="1"/>
</dbReference>
<feature type="transmembrane region" description="Helical" evidence="2">
    <location>
        <begin position="37"/>
        <end position="61"/>
    </location>
</feature>
<comment type="caution">
    <text evidence="4">The sequence shown here is derived from an EMBL/GenBank/DDBJ whole genome shotgun (WGS) entry which is preliminary data.</text>
</comment>
<keyword evidence="2" id="KW-1133">Transmembrane helix</keyword>
<dbReference type="Proteomes" id="UP000589520">
    <property type="component" value="Unassembled WGS sequence"/>
</dbReference>
<sequence>MLKKFCQCIGLASLILVMNYGDLLGGGADVRMHVPYSLTGVCLAQIADILLLGFALFVVLIALKSTRFYSWVRLLFVFLVPPYLIERTQTLFPFEVSDGLVLVLAIVWAALLLLLLLRFPQWYRRLVRVGDAAGVFLAIFGICSMAQLLWIMHWHPGRQQIQASWMAGAQPPRHHPLLVWIIFDELSYDQLFQLRAHDLALPNIDALRSQSTLFTEMQPIGLKTVKIIPSLFSGGAIDDYRYSFDNRFTVHYAGQHGWHPLDGNGTVFHDAQLVGWRTAAVGWYNPYCTIYGSALDSCYWSNLDRTDGNMAQRAGFWSNAWSPLANLGTELHSPALAAHESCDIDVRQRYQTHQDLEQHSLQVVASDQADFIFLHFDIPHSPNIWSRTNDAYTQSCGSSYLDNLALVDRELGQLLTTLQSSPRWKDTTLIVQGDHSWRTMLWDWMPSWTEEDEQASRGGFDPRPALLIHNAGQTQPRTDSRAMPLLYVHSAIENVLHGHEAEP</sequence>
<dbReference type="RefSeq" id="WP_179487668.1">
    <property type="nucleotide sequence ID" value="NZ_JACCCW010000001.1"/>
</dbReference>
<organism evidence="4 5">
    <name type="scientific">Granulicella arctica</name>
    <dbReference type="NCBI Taxonomy" id="940613"/>
    <lineage>
        <taxon>Bacteria</taxon>
        <taxon>Pseudomonadati</taxon>
        <taxon>Acidobacteriota</taxon>
        <taxon>Terriglobia</taxon>
        <taxon>Terriglobales</taxon>
        <taxon>Acidobacteriaceae</taxon>
        <taxon>Granulicella</taxon>
    </lineage>
</organism>
<evidence type="ECO:0000256" key="1">
    <source>
        <dbReference type="ARBA" id="ARBA00008779"/>
    </source>
</evidence>
<keyword evidence="5" id="KW-1185">Reference proteome</keyword>
<name>A0A7Y9TFH2_9BACT</name>
<proteinExistence type="inferred from homology"/>
<accession>A0A7Y9TFH2</accession>
<dbReference type="GO" id="GO:0004065">
    <property type="term" value="F:arylsulfatase activity"/>
    <property type="evidence" value="ECO:0007669"/>
    <property type="project" value="TreeGrafter"/>
</dbReference>
<dbReference type="PANTHER" id="PTHR42693:SF33">
    <property type="entry name" value="ARYLSULFATASE"/>
    <property type="match status" value="1"/>
</dbReference>
<feature type="transmembrane region" description="Helical" evidence="2">
    <location>
        <begin position="129"/>
        <end position="152"/>
    </location>
</feature>
<gene>
    <name evidence="4" type="ORF">HDF17_000626</name>
</gene>
<keyword evidence="2" id="KW-0472">Membrane</keyword>
<dbReference type="InterPro" id="IPR017850">
    <property type="entry name" value="Alkaline_phosphatase_core_sf"/>
</dbReference>
<evidence type="ECO:0000259" key="3">
    <source>
        <dbReference type="Pfam" id="PF00884"/>
    </source>
</evidence>
<evidence type="ECO:0000256" key="2">
    <source>
        <dbReference type="SAM" id="Phobius"/>
    </source>
</evidence>
<evidence type="ECO:0000313" key="4">
    <source>
        <dbReference type="EMBL" id="NYF78339.1"/>
    </source>
</evidence>
<dbReference type="SUPFAM" id="SSF53649">
    <property type="entry name" value="Alkaline phosphatase-like"/>
    <property type="match status" value="1"/>
</dbReference>
<evidence type="ECO:0000313" key="5">
    <source>
        <dbReference type="Proteomes" id="UP000589520"/>
    </source>
</evidence>
<dbReference type="InterPro" id="IPR050738">
    <property type="entry name" value="Sulfatase"/>
</dbReference>
<dbReference type="PANTHER" id="PTHR42693">
    <property type="entry name" value="ARYLSULFATASE FAMILY MEMBER"/>
    <property type="match status" value="1"/>
</dbReference>
<dbReference type="AlphaFoldDB" id="A0A7Y9TFH2"/>
<dbReference type="EMBL" id="JACCCW010000001">
    <property type="protein sequence ID" value="NYF78339.1"/>
    <property type="molecule type" value="Genomic_DNA"/>
</dbReference>
<comment type="similarity">
    <text evidence="1">Belongs to the sulfatase family.</text>
</comment>
<reference evidence="4 5" key="1">
    <citation type="submission" date="2020-07" db="EMBL/GenBank/DDBJ databases">
        <title>Genomic Encyclopedia of Type Strains, Phase IV (KMG-V): Genome sequencing to study the core and pangenomes of soil and plant-associated prokaryotes.</title>
        <authorList>
            <person name="Whitman W."/>
        </authorList>
    </citation>
    <scope>NUCLEOTIDE SEQUENCE [LARGE SCALE GENOMIC DNA]</scope>
    <source>
        <strain evidence="4 5">X4EP2</strain>
    </source>
</reference>
<protein>
    <submittedName>
        <fullName evidence="4">Uncharacterized protein with PQ loop repeat</fullName>
    </submittedName>
</protein>
<feature type="transmembrane region" description="Helical" evidence="2">
    <location>
        <begin position="97"/>
        <end position="117"/>
    </location>
</feature>
<feature type="transmembrane region" description="Helical" evidence="2">
    <location>
        <begin position="68"/>
        <end position="85"/>
    </location>
</feature>
<dbReference type="Gene3D" id="3.40.720.10">
    <property type="entry name" value="Alkaline Phosphatase, subunit A"/>
    <property type="match status" value="1"/>
</dbReference>
<keyword evidence="2" id="KW-0812">Transmembrane</keyword>